<keyword evidence="3" id="KW-1185">Reference proteome</keyword>
<proteinExistence type="predicted"/>
<sequence>MNYVLDTHSHTIVSGHAYNTINEMAMAASEKKLELLAITEHAPSMPGSCQEIYFRNLKVLERNKYGVELLFGAELNIIDKWGRVDLPNHVLEKLDIGIASLHPPCIKPGTMEENTAAYVNVMKNPYIDIIGHPDDDRFPIDYKILVETAKEQNVLLEVNNSSIGHTDRKGAKEHILQMLKLCKEKNVSVVIGSDAHADTSVGNHGAAFALMKEVEFPEELVVNRSVNVLKSFLHKF</sequence>
<dbReference type="SMART" id="SM00481">
    <property type="entry name" value="POLIIIAc"/>
    <property type="match status" value="1"/>
</dbReference>
<feature type="domain" description="Polymerase/histidinol phosphatase N-terminal" evidence="1">
    <location>
        <begin position="5"/>
        <end position="79"/>
    </location>
</feature>
<dbReference type="GO" id="GO:0042578">
    <property type="term" value="F:phosphoric ester hydrolase activity"/>
    <property type="evidence" value="ECO:0007669"/>
    <property type="project" value="TreeGrafter"/>
</dbReference>
<dbReference type="CDD" id="cd07437">
    <property type="entry name" value="PHP_HisPPase_Ycdx_like"/>
    <property type="match status" value="1"/>
</dbReference>
<dbReference type="NCBIfam" id="NF006702">
    <property type="entry name" value="PRK09248.1"/>
    <property type="match status" value="1"/>
</dbReference>
<dbReference type="EMBL" id="QRCT01000019">
    <property type="protein sequence ID" value="RDU23862.1"/>
    <property type="molecule type" value="Genomic_DNA"/>
</dbReference>
<dbReference type="Proteomes" id="UP000255036">
    <property type="component" value="Unassembled WGS sequence"/>
</dbReference>
<gene>
    <name evidence="2" type="ORF">DWV06_07760</name>
</gene>
<protein>
    <submittedName>
        <fullName evidence="2">Phosphatase</fullName>
    </submittedName>
</protein>
<dbReference type="InterPro" id="IPR050243">
    <property type="entry name" value="PHP_phosphatase"/>
</dbReference>
<organism evidence="2 3">
    <name type="scientific">Anaerosacchariphilus polymeriproducens</name>
    <dbReference type="NCBI Taxonomy" id="1812858"/>
    <lineage>
        <taxon>Bacteria</taxon>
        <taxon>Bacillati</taxon>
        <taxon>Bacillota</taxon>
        <taxon>Clostridia</taxon>
        <taxon>Lachnospirales</taxon>
        <taxon>Lachnospiraceae</taxon>
        <taxon>Anaerosacchariphilus</taxon>
    </lineage>
</organism>
<dbReference type="GO" id="GO:0008270">
    <property type="term" value="F:zinc ion binding"/>
    <property type="evidence" value="ECO:0007669"/>
    <property type="project" value="TreeGrafter"/>
</dbReference>
<accession>A0A371AWF4</accession>
<dbReference type="Gene3D" id="3.20.20.140">
    <property type="entry name" value="Metal-dependent hydrolases"/>
    <property type="match status" value="1"/>
</dbReference>
<name>A0A371AWF4_9FIRM</name>
<evidence type="ECO:0000313" key="3">
    <source>
        <dbReference type="Proteomes" id="UP000255036"/>
    </source>
</evidence>
<dbReference type="OrthoDB" id="9808747at2"/>
<dbReference type="SUPFAM" id="SSF89550">
    <property type="entry name" value="PHP domain-like"/>
    <property type="match status" value="1"/>
</dbReference>
<dbReference type="AlphaFoldDB" id="A0A371AWF4"/>
<dbReference type="GO" id="GO:0005829">
    <property type="term" value="C:cytosol"/>
    <property type="evidence" value="ECO:0007669"/>
    <property type="project" value="TreeGrafter"/>
</dbReference>
<dbReference type="InterPro" id="IPR016195">
    <property type="entry name" value="Pol/histidinol_Pase-like"/>
</dbReference>
<evidence type="ECO:0000313" key="2">
    <source>
        <dbReference type="EMBL" id="RDU23862.1"/>
    </source>
</evidence>
<dbReference type="InterPro" id="IPR004013">
    <property type="entry name" value="PHP_dom"/>
</dbReference>
<dbReference type="PANTHER" id="PTHR36928">
    <property type="entry name" value="PHOSPHATASE YCDX-RELATED"/>
    <property type="match status" value="1"/>
</dbReference>
<dbReference type="Pfam" id="PF02811">
    <property type="entry name" value="PHP"/>
    <property type="match status" value="1"/>
</dbReference>
<evidence type="ECO:0000259" key="1">
    <source>
        <dbReference type="SMART" id="SM00481"/>
    </source>
</evidence>
<dbReference type="PANTHER" id="PTHR36928:SF1">
    <property type="entry name" value="PHOSPHATASE YCDX-RELATED"/>
    <property type="match status" value="1"/>
</dbReference>
<comment type="caution">
    <text evidence="2">The sequence shown here is derived from an EMBL/GenBank/DDBJ whole genome shotgun (WGS) entry which is preliminary data.</text>
</comment>
<dbReference type="RefSeq" id="WP_115481731.1">
    <property type="nucleotide sequence ID" value="NZ_QRCT01000019.1"/>
</dbReference>
<dbReference type="InterPro" id="IPR003141">
    <property type="entry name" value="Pol/His_phosphatase_N"/>
</dbReference>
<reference evidence="2 3" key="1">
    <citation type="submission" date="2018-07" db="EMBL/GenBank/DDBJ databases">
        <title>Anaerosacharophilus polymeroproducens gen. nov. sp. nov., an anaerobic bacterium isolated from salt field.</title>
        <authorList>
            <person name="Kim W."/>
            <person name="Yang S.-H."/>
            <person name="Oh J."/>
            <person name="Lee J.-H."/>
            <person name="Kwon K.K."/>
        </authorList>
    </citation>
    <scope>NUCLEOTIDE SEQUENCE [LARGE SCALE GENOMIC DNA]</scope>
    <source>
        <strain evidence="2 3">MCWD5</strain>
    </source>
</reference>